<accession>A0A8K0CSD6</accession>
<dbReference type="GO" id="GO:0020037">
    <property type="term" value="F:heme binding"/>
    <property type="evidence" value="ECO:0007669"/>
    <property type="project" value="InterPro"/>
</dbReference>
<evidence type="ECO:0000256" key="8">
    <source>
        <dbReference type="ARBA" id="ARBA00022848"/>
    </source>
</evidence>
<keyword evidence="6 13" id="KW-0479">Metal-binding</keyword>
<keyword evidence="11 14" id="KW-0503">Monooxygenase</keyword>
<evidence type="ECO:0000256" key="4">
    <source>
        <dbReference type="ARBA" id="ARBA00010617"/>
    </source>
</evidence>
<keyword evidence="12" id="KW-0472">Membrane</keyword>
<dbReference type="InterPro" id="IPR050476">
    <property type="entry name" value="Insect_CytP450_Detox"/>
</dbReference>
<proteinExistence type="inferred from homology"/>
<evidence type="ECO:0000256" key="6">
    <source>
        <dbReference type="ARBA" id="ARBA00022723"/>
    </source>
</evidence>
<evidence type="ECO:0000256" key="10">
    <source>
        <dbReference type="ARBA" id="ARBA00023004"/>
    </source>
</evidence>
<dbReference type="PANTHER" id="PTHR24292">
    <property type="entry name" value="CYTOCHROME P450"/>
    <property type="match status" value="1"/>
</dbReference>
<evidence type="ECO:0000313" key="15">
    <source>
        <dbReference type="EMBL" id="KAF2889773.1"/>
    </source>
</evidence>
<sequence>DRWHNMRSTLTPAFTGSKLRMMFELMKECAENLTNYFLKQDGTITVEVKDIFSRFANDVIGTAAFGITCNSFEDKENEFYLMGQELSKIFTSIKHIKFLFYMKMPMIMEILKIPVFPKSVSTFFRGIIKDTLKVRRERGIIRPDMIHLLMEAKQGRLEYVESKKLENSGFAVVEEYTKLKNLQSKEKPILTDEDIVAQALVFFSAGFETVSVTLTFATYELAVNWEVQQKLSKEVDDVLKEYNGQLSYENVIKMKYLDMVVTETLRKWPPIGNTDRLSSRPFIIEPKLPGEKPVLLESETSVRIPIFDIHRDEKYYPDPEKFDPERFSDENKHNINPFTYLPFGVGPRNCIGSRFALLEGKLMIAQIISKFEIIPVTETEIPIQAYHSGFTLKPKKGVWVGLKPR</sequence>
<dbReference type="PANTHER" id="PTHR24292:SF54">
    <property type="entry name" value="CYP9F3-RELATED"/>
    <property type="match status" value="1"/>
</dbReference>
<comment type="subcellular location">
    <subcellularLocation>
        <location evidence="3">Endoplasmic reticulum membrane</location>
        <topology evidence="3">Peripheral membrane protein</topology>
    </subcellularLocation>
    <subcellularLocation>
        <location evidence="2">Microsome membrane</location>
        <topology evidence="2">Peripheral membrane protein</topology>
    </subcellularLocation>
</comment>
<organism evidence="15 16">
    <name type="scientific">Ignelater luminosus</name>
    <name type="common">Cucubano</name>
    <name type="synonym">Pyrophorus luminosus</name>
    <dbReference type="NCBI Taxonomy" id="2038154"/>
    <lineage>
        <taxon>Eukaryota</taxon>
        <taxon>Metazoa</taxon>
        <taxon>Ecdysozoa</taxon>
        <taxon>Arthropoda</taxon>
        <taxon>Hexapoda</taxon>
        <taxon>Insecta</taxon>
        <taxon>Pterygota</taxon>
        <taxon>Neoptera</taxon>
        <taxon>Endopterygota</taxon>
        <taxon>Coleoptera</taxon>
        <taxon>Polyphaga</taxon>
        <taxon>Elateriformia</taxon>
        <taxon>Elateroidea</taxon>
        <taxon>Elateridae</taxon>
        <taxon>Agrypninae</taxon>
        <taxon>Pyrophorini</taxon>
        <taxon>Ignelater</taxon>
    </lineage>
</organism>
<evidence type="ECO:0000256" key="12">
    <source>
        <dbReference type="ARBA" id="ARBA00023136"/>
    </source>
</evidence>
<evidence type="ECO:0000256" key="2">
    <source>
        <dbReference type="ARBA" id="ARBA00004174"/>
    </source>
</evidence>
<dbReference type="AlphaFoldDB" id="A0A8K0CSD6"/>
<reference evidence="15" key="1">
    <citation type="submission" date="2019-08" db="EMBL/GenBank/DDBJ databases">
        <title>The genome of the North American firefly Photinus pyralis.</title>
        <authorList>
            <consortium name="Photinus pyralis genome working group"/>
            <person name="Fallon T.R."/>
            <person name="Sander Lower S.E."/>
            <person name="Weng J.-K."/>
        </authorList>
    </citation>
    <scope>NUCLEOTIDE SEQUENCE</scope>
    <source>
        <strain evidence="15">TRF0915ILg1</strain>
        <tissue evidence="15">Whole body</tissue>
    </source>
</reference>
<dbReference type="OrthoDB" id="2789670at2759"/>
<dbReference type="InterPro" id="IPR002401">
    <property type="entry name" value="Cyt_P450_E_grp-I"/>
</dbReference>
<dbReference type="PROSITE" id="PS00086">
    <property type="entry name" value="CYTOCHROME_P450"/>
    <property type="match status" value="1"/>
</dbReference>
<keyword evidence="16" id="KW-1185">Reference proteome</keyword>
<evidence type="ECO:0000256" key="1">
    <source>
        <dbReference type="ARBA" id="ARBA00001971"/>
    </source>
</evidence>
<dbReference type="GO" id="GO:0005506">
    <property type="term" value="F:iron ion binding"/>
    <property type="evidence" value="ECO:0007669"/>
    <property type="project" value="InterPro"/>
</dbReference>
<dbReference type="PRINTS" id="PR00463">
    <property type="entry name" value="EP450I"/>
</dbReference>
<comment type="caution">
    <text evidence="15">The sequence shown here is derived from an EMBL/GenBank/DDBJ whole genome shotgun (WGS) entry which is preliminary data.</text>
</comment>
<comment type="similarity">
    <text evidence="4 14">Belongs to the cytochrome P450 family.</text>
</comment>
<feature type="non-terminal residue" evidence="15">
    <location>
        <position position="1"/>
    </location>
</feature>
<keyword evidence="9 14" id="KW-0560">Oxidoreductase</keyword>
<dbReference type="InterPro" id="IPR017972">
    <property type="entry name" value="Cyt_P450_CS"/>
</dbReference>
<keyword evidence="8" id="KW-0492">Microsome</keyword>
<name>A0A8K0CSD6_IGNLU</name>
<dbReference type="InterPro" id="IPR001128">
    <property type="entry name" value="Cyt_P450"/>
</dbReference>
<dbReference type="Gene3D" id="1.10.630.10">
    <property type="entry name" value="Cytochrome P450"/>
    <property type="match status" value="1"/>
</dbReference>
<evidence type="ECO:0000256" key="11">
    <source>
        <dbReference type="ARBA" id="ARBA00023033"/>
    </source>
</evidence>
<dbReference type="InterPro" id="IPR036396">
    <property type="entry name" value="Cyt_P450_sf"/>
</dbReference>
<protein>
    <recommendedName>
        <fullName evidence="17">Cytochrome P450</fullName>
    </recommendedName>
</protein>
<feature type="binding site" description="axial binding residue" evidence="13">
    <location>
        <position position="350"/>
    </location>
    <ligand>
        <name>heme</name>
        <dbReference type="ChEBI" id="CHEBI:30413"/>
    </ligand>
    <ligandPart>
        <name>Fe</name>
        <dbReference type="ChEBI" id="CHEBI:18248"/>
    </ligandPart>
</feature>
<keyword evidence="10 13" id="KW-0408">Iron</keyword>
<dbReference type="GO" id="GO:0016705">
    <property type="term" value="F:oxidoreductase activity, acting on paired donors, with incorporation or reduction of molecular oxygen"/>
    <property type="evidence" value="ECO:0007669"/>
    <property type="project" value="InterPro"/>
</dbReference>
<comment type="cofactor">
    <cofactor evidence="1 13">
        <name>heme</name>
        <dbReference type="ChEBI" id="CHEBI:30413"/>
    </cofactor>
</comment>
<dbReference type="PRINTS" id="PR00385">
    <property type="entry name" value="P450"/>
</dbReference>
<evidence type="ECO:0000313" key="16">
    <source>
        <dbReference type="Proteomes" id="UP000801492"/>
    </source>
</evidence>
<evidence type="ECO:0000256" key="9">
    <source>
        <dbReference type="ARBA" id="ARBA00023002"/>
    </source>
</evidence>
<evidence type="ECO:0000256" key="5">
    <source>
        <dbReference type="ARBA" id="ARBA00022617"/>
    </source>
</evidence>
<evidence type="ECO:0000256" key="14">
    <source>
        <dbReference type="RuleBase" id="RU000461"/>
    </source>
</evidence>
<dbReference type="FunFam" id="1.10.630.10:FF:000042">
    <property type="entry name" value="Cytochrome P450"/>
    <property type="match status" value="1"/>
</dbReference>
<keyword evidence="7" id="KW-0256">Endoplasmic reticulum</keyword>
<evidence type="ECO:0000256" key="7">
    <source>
        <dbReference type="ARBA" id="ARBA00022824"/>
    </source>
</evidence>
<dbReference type="Proteomes" id="UP000801492">
    <property type="component" value="Unassembled WGS sequence"/>
</dbReference>
<dbReference type="GO" id="GO:0005789">
    <property type="term" value="C:endoplasmic reticulum membrane"/>
    <property type="evidence" value="ECO:0007669"/>
    <property type="project" value="UniProtKB-SubCell"/>
</dbReference>
<evidence type="ECO:0000256" key="13">
    <source>
        <dbReference type="PIRSR" id="PIRSR602401-1"/>
    </source>
</evidence>
<dbReference type="CDD" id="cd11056">
    <property type="entry name" value="CYP6-like"/>
    <property type="match status" value="1"/>
</dbReference>
<gene>
    <name evidence="15" type="ORF">ILUMI_16400</name>
</gene>
<dbReference type="Pfam" id="PF00067">
    <property type="entry name" value="p450"/>
    <property type="match status" value="1"/>
</dbReference>
<evidence type="ECO:0000256" key="3">
    <source>
        <dbReference type="ARBA" id="ARBA00004406"/>
    </source>
</evidence>
<keyword evidence="5 13" id="KW-0349">Heme</keyword>
<dbReference type="SUPFAM" id="SSF48264">
    <property type="entry name" value="Cytochrome P450"/>
    <property type="match status" value="1"/>
</dbReference>
<evidence type="ECO:0008006" key="17">
    <source>
        <dbReference type="Google" id="ProtNLM"/>
    </source>
</evidence>
<dbReference type="GO" id="GO:0004497">
    <property type="term" value="F:monooxygenase activity"/>
    <property type="evidence" value="ECO:0007669"/>
    <property type="project" value="UniProtKB-KW"/>
</dbReference>
<dbReference type="EMBL" id="VTPC01062648">
    <property type="protein sequence ID" value="KAF2889773.1"/>
    <property type="molecule type" value="Genomic_DNA"/>
</dbReference>